<proteinExistence type="predicted"/>
<evidence type="ECO:0000313" key="2">
    <source>
        <dbReference type="EMBL" id="CAB5040309.1"/>
    </source>
</evidence>
<protein>
    <submittedName>
        <fullName evidence="2">Unannotated protein</fullName>
    </submittedName>
</protein>
<evidence type="ECO:0000256" key="1">
    <source>
        <dbReference type="SAM" id="MobiDB-lite"/>
    </source>
</evidence>
<feature type="compositionally biased region" description="Low complexity" evidence="1">
    <location>
        <begin position="54"/>
        <end position="69"/>
    </location>
</feature>
<dbReference type="EMBL" id="CAFBPZ010000078">
    <property type="protein sequence ID" value="CAB5040309.1"/>
    <property type="molecule type" value="Genomic_DNA"/>
</dbReference>
<dbReference type="AlphaFoldDB" id="A0A6J7SGB4"/>
<name>A0A6J7SGB4_9ZZZZ</name>
<reference evidence="2" key="1">
    <citation type="submission" date="2020-05" db="EMBL/GenBank/DDBJ databases">
        <authorList>
            <person name="Chiriac C."/>
            <person name="Salcher M."/>
            <person name="Ghai R."/>
            <person name="Kavagutti S V."/>
        </authorList>
    </citation>
    <scope>NUCLEOTIDE SEQUENCE</scope>
</reference>
<feature type="region of interest" description="Disordered" evidence="1">
    <location>
        <begin position="54"/>
        <end position="76"/>
    </location>
</feature>
<sequence length="76" mass="7511">MNFSASIAANRVAIAAISSEAEAGAGAAAVWASPTTAFPFIIIRGLPNLELGTANGNGMRGAGRNSSRNTFAGSGT</sequence>
<gene>
    <name evidence="2" type="ORF">UFOPK4237_01118</name>
</gene>
<accession>A0A6J7SGB4</accession>
<organism evidence="2">
    <name type="scientific">freshwater metagenome</name>
    <dbReference type="NCBI Taxonomy" id="449393"/>
    <lineage>
        <taxon>unclassified sequences</taxon>
        <taxon>metagenomes</taxon>
        <taxon>ecological metagenomes</taxon>
    </lineage>
</organism>